<dbReference type="AlphaFoldDB" id="A0AB40B880"/>
<evidence type="ECO:0000256" key="2">
    <source>
        <dbReference type="ARBA" id="ARBA00008986"/>
    </source>
</evidence>
<dbReference type="CDD" id="cd00761">
    <property type="entry name" value="Glyco_tranf_GTA_type"/>
    <property type="match status" value="1"/>
</dbReference>
<dbReference type="SUPFAM" id="SSF53448">
    <property type="entry name" value="Nucleotide-diphospho-sugar transferases"/>
    <property type="match status" value="1"/>
</dbReference>
<dbReference type="PANTHER" id="PTHR31682:SF44">
    <property type="entry name" value="UDP-ARABINOPYRANOSE MUTASE 3"/>
    <property type="match status" value="1"/>
</dbReference>
<comment type="subcellular location">
    <subcellularLocation>
        <location evidence="1">Golgi apparatus</location>
    </subcellularLocation>
</comment>
<dbReference type="RefSeq" id="XP_039123381.1">
    <property type="nucleotide sequence ID" value="XM_039267447.1"/>
</dbReference>
<evidence type="ECO:0000256" key="4">
    <source>
        <dbReference type="ARBA" id="ARBA00023316"/>
    </source>
</evidence>
<dbReference type="GO" id="GO:0005794">
    <property type="term" value="C:Golgi apparatus"/>
    <property type="evidence" value="ECO:0007669"/>
    <property type="project" value="UniProtKB-SubCell"/>
</dbReference>
<dbReference type="Gene3D" id="3.90.550.10">
    <property type="entry name" value="Spore Coat Polysaccharide Biosynthesis Protein SpsA, Chain A"/>
    <property type="match status" value="1"/>
</dbReference>
<evidence type="ECO:0000313" key="6">
    <source>
        <dbReference type="RefSeq" id="XP_039123381.1"/>
    </source>
</evidence>
<name>A0AB40B880_DIOCR</name>
<keyword evidence="3" id="KW-0333">Golgi apparatus</keyword>
<dbReference type="InterPro" id="IPR037595">
    <property type="entry name" value="RGP_fam"/>
</dbReference>
<comment type="similarity">
    <text evidence="2">Belongs to the RGP family.</text>
</comment>
<dbReference type="InterPro" id="IPR029044">
    <property type="entry name" value="Nucleotide-diphossugar_trans"/>
</dbReference>
<keyword evidence="5" id="KW-1185">Reference proteome</keyword>
<dbReference type="Pfam" id="PF03214">
    <property type="entry name" value="RGP"/>
    <property type="match status" value="1"/>
</dbReference>
<sequence length="130" mass="14993">MAGGSIPSTPLLKDKLDIIIPTIRNLDSLEMWRVFFQQYHFIIVQDGNPSRTIKISEGFDYELHNRDDINRILGPKASCIWFKDSACWCFGFMISTKKYILTIDDDCFIAKDPFGKEINALEQHIKKTCS</sequence>
<proteinExistence type="inferred from homology"/>
<evidence type="ECO:0000313" key="5">
    <source>
        <dbReference type="Proteomes" id="UP001515500"/>
    </source>
</evidence>
<dbReference type="PANTHER" id="PTHR31682">
    <property type="entry name" value="UDP-ARABINOSE MUTASE"/>
    <property type="match status" value="1"/>
</dbReference>
<accession>A0AB40B880</accession>
<keyword evidence="4" id="KW-0961">Cell wall biogenesis/degradation</keyword>
<evidence type="ECO:0000256" key="3">
    <source>
        <dbReference type="ARBA" id="ARBA00023034"/>
    </source>
</evidence>
<dbReference type="Proteomes" id="UP001515500">
    <property type="component" value="Chromosome 5"/>
</dbReference>
<dbReference type="GeneID" id="120260001"/>
<dbReference type="GO" id="GO:0052691">
    <property type="term" value="F:UDP-arabinopyranose mutase activity"/>
    <property type="evidence" value="ECO:0007669"/>
    <property type="project" value="TreeGrafter"/>
</dbReference>
<evidence type="ECO:0000256" key="1">
    <source>
        <dbReference type="ARBA" id="ARBA00004555"/>
    </source>
</evidence>
<protein>
    <submittedName>
        <fullName evidence="6">Probable UDP-arabinopyranose mutase 1</fullName>
    </submittedName>
</protein>
<dbReference type="GO" id="GO:0071555">
    <property type="term" value="P:cell wall organization"/>
    <property type="evidence" value="ECO:0007669"/>
    <property type="project" value="UniProtKB-KW"/>
</dbReference>
<dbReference type="GO" id="GO:0033356">
    <property type="term" value="P:UDP-L-arabinose metabolic process"/>
    <property type="evidence" value="ECO:0007669"/>
    <property type="project" value="TreeGrafter"/>
</dbReference>
<reference evidence="6" key="1">
    <citation type="submission" date="2025-08" db="UniProtKB">
        <authorList>
            <consortium name="RefSeq"/>
        </authorList>
    </citation>
    <scope>IDENTIFICATION</scope>
</reference>
<dbReference type="GO" id="GO:0005829">
    <property type="term" value="C:cytosol"/>
    <property type="evidence" value="ECO:0007669"/>
    <property type="project" value="TreeGrafter"/>
</dbReference>
<gene>
    <name evidence="6" type="primary">LOC120260001</name>
</gene>
<organism evidence="5 6">
    <name type="scientific">Dioscorea cayennensis subsp. rotundata</name>
    <name type="common">White Guinea yam</name>
    <name type="synonym">Dioscorea rotundata</name>
    <dbReference type="NCBI Taxonomy" id="55577"/>
    <lineage>
        <taxon>Eukaryota</taxon>
        <taxon>Viridiplantae</taxon>
        <taxon>Streptophyta</taxon>
        <taxon>Embryophyta</taxon>
        <taxon>Tracheophyta</taxon>
        <taxon>Spermatophyta</taxon>
        <taxon>Magnoliopsida</taxon>
        <taxon>Liliopsida</taxon>
        <taxon>Dioscoreales</taxon>
        <taxon>Dioscoreaceae</taxon>
        <taxon>Dioscorea</taxon>
    </lineage>
</organism>